<dbReference type="GO" id="GO:0004165">
    <property type="term" value="F:delta(3)-delta(2)-enoyl-CoA isomerase activity"/>
    <property type="evidence" value="ECO:0007669"/>
    <property type="project" value="UniProtKB-ARBA"/>
</dbReference>
<dbReference type="PANTHER" id="PTHR43684">
    <property type="match status" value="1"/>
</dbReference>
<evidence type="ECO:0000313" key="5">
    <source>
        <dbReference type="EMBL" id="PWE17674.1"/>
    </source>
</evidence>
<dbReference type="OrthoDB" id="5730382at2"/>
<evidence type="ECO:0000256" key="4">
    <source>
        <dbReference type="ARBA" id="ARBA00023235"/>
    </source>
</evidence>
<protein>
    <submittedName>
        <fullName evidence="5">Enoyl-CoA hydratase</fullName>
    </submittedName>
</protein>
<dbReference type="InterPro" id="IPR029045">
    <property type="entry name" value="ClpP/crotonase-like_dom_sf"/>
</dbReference>
<dbReference type="EMBL" id="QEXV01000003">
    <property type="protein sequence ID" value="PWE17674.1"/>
    <property type="molecule type" value="Genomic_DNA"/>
</dbReference>
<dbReference type="AlphaFoldDB" id="A0A2U2BUN9"/>
<evidence type="ECO:0000256" key="3">
    <source>
        <dbReference type="ARBA" id="ARBA00023140"/>
    </source>
</evidence>
<keyword evidence="4" id="KW-0413">Isomerase</keyword>
<sequence length="257" mass="27513">MTEHVAVADADRVRTIRFNRPEKKNALTRAMYDAAAEALETARGAGVRVCVFAGGEGVFTAGNDLGDFMEAPPHIGGDETPPVERFMRALLETPMPVIAAVDGLAIGIGTTMLLHCDLAYASDRAIFRTPFVDLGLAPEFGASMVMPSVLGRVVAGDLLINSAMWDAEKALARGLVTDVFPADSLEKEVMARAGSIAAKAPSAVRAAKQLMTRPEEPLIERIIAEGSVFAELLASDEFKEAAAAFMEKRKPDFSRFD</sequence>
<dbReference type="RefSeq" id="WP_109252905.1">
    <property type="nucleotide sequence ID" value="NZ_QEXV01000003.1"/>
</dbReference>
<dbReference type="InterPro" id="IPR014748">
    <property type="entry name" value="Enoyl-CoA_hydra_C"/>
</dbReference>
<dbReference type="Pfam" id="PF00378">
    <property type="entry name" value="ECH_1"/>
    <property type="match status" value="1"/>
</dbReference>
<dbReference type="InterPro" id="IPR001753">
    <property type="entry name" value="Enoyl-CoA_hydra/iso"/>
</dbReference>
<dbReference type="Proteomes" id="UP000245168">
    <property type="component" value="Unassembled WGS sequence"/>
</dbReference>
<organism evidence="5 6">
    <name type="scientific">Marinicauda salina</name>
    <dbReference type="NCBI Taxonomy" id="2135793"/>
    <lineage>
        <taxon>Bacteria</taxon>
        <taxon>Pseudomonadati</taxon>
        <taxon>Pseudomonadota</taxon>
        <taxon>Alphaproteobacteria</taxon>
        <taxon>Maricaulales</taxon>
        <taxon>Maricaulaceae</taxon>
        <taxon>Marinicauda</taxon>
    </lineage>
</organism>
<evidence type="ECO:0000256" key="1">
    <source>
        <dbReference type="ARBA" id="ARBA00004275"/>
    </source>
</evidence>
<evidence type="ECO:0000256" key="2">
    <source>
        <dbReference type="ARBA" id="ARBA00005254"/>
    </source>
</evidence>
<proteinExistence type="inferred from homology"/>
<name>A0A2U2BUN9_9PROT</name>
<dbReference type="Gene3D" id="3.90.226.10">
    <property type="entry name" value="2-enoyl-CoA Hydratase, Chain A, domain 1"/>
    <property type="match status" value="1"/>
</dbReference>
<comment type="similarity">
    <text evidence="2">Belongs to the enoyl-CoA hydratase/isomerase family.</text>
</comment>
<dbReference type="Gene3D" id="1.10.12.10">
    <property type="entry name" value="Lyase 2-enoyl-coa Hydratase, Chain A, domain 2"/>
    <property type="match status" value="1"/>
</dbReference>
<comment type="caution">
    <text evidence="5">The sequence shown here is derived from an EMBL/GenBank/DDBJ whole genome shotgun (WGS) entry which is preliminary data.</text>
</comment>
<dbReference type="PANTHER" id="PTHR43684:SF1">
    <property type="entry name" value="ENOYL-COA DELTA ISOMERASE 2"/>
    <property type="match status" value="1"/>
</dbReference>
<dbReference type="SUPFAM" id="SSF52096">
    <property type="entry name" value="ClpP/crotonase"/>
    <property type="match status" value="1"/>
</dbReference>
<reference evidence="6" key="1">
    <citation type="submission" date="2018-05" db="EMBL/GenBank/DDBJ databases">
        <authorList>
            <person name="Liu B.-T."/>
        </authorList>
    </citation>
    <scope>NUCLEOTIDE SEQUENCE [LARGE SCALE GENOMIC DNA]</scope>
    <source>
        <strain evidence="6">WD6-1</strain>
    </source>
</reference>
<evidence type="ECO:0000313" key="6">
    <source>
        <dbReference type="Proteomes" id="UP000245168"/>
    </source>
</evidence>
<dbReference type="InterPro" id="IPR051053">
    <property type="entry name" value="ECH/Chromodomain_protein"/>
</dbReference>
<keyword evidence="3" id="KW-0576">Peroxisome</keyword>
<accession>A0A2U2BUN9</accession>
<keyword evidence="6" id="KW-1185">Reference proteome</keyword>
<comment type="subcellular location">
    <subcellularLocation>
        <location evidence="1">Peroxisome</location>
    </subcellularLocation>
</comment>
<gene>
    <name evidence="5" type="ORF">DDZ18_08430</name>
</gene>
<dbReference type="CDD" id="cd06558">
    <property type="entry name" value="crotonase-like"/>
    <property type="match status" value="1"/>
</dbReference>